<proteinExistence type="predicted"/>
<evidence type="ECO:0000313" key="3">
    <source>
        <dbReference type="Proteomes" id="UP000540014"/>
    </source>
</evidence>
<dbReference type="InterPro" id="IPR002559">
    <property type="entry name" value="Transposase_11"/>
</dbReference>
<dbReference type="Proteomes" id="UP000540014">
    <property type="component" value="Unassembled WGS sequence"/>
</dbReference>
<sequence>MFKLLIHRLTRCFYQSDLVKTYKGYLLLAEDGTTLKLYKTKESLQRYGWVFNQYTPNEERAKKATSRSAAFYDVTNGLIVDFTMKRFKDSEIPIAIEQLESVPLLQGHPAIYLANRYYNSVELFSILESYGLKYCVRGKSNFFKHYLEKMKTNDEWIRVKIDRAWQRRLKYKQPRERFSKDPYINIRIIKHHCDIYRNGKKESVNLIYFTNFGREEFDSKDIMHLYSKRWNIETGYKTLKTDL</sequence>
<dbReference type="GO" id="GO:0003677">
    <property type="term" value="F:DNA binding"/>
    <property type="evidence" value="ECO:0007669"/>
    <property type="project" value="InterPro"/>
</dbReference>
<name>A0A7X9RIW2_9FIRM</name>
<dbReference type="InterPro" id="IPR012337">
    <property type="entry name" value="RNaseH-like_sf"/>
</dbReference>
<dbReference type="RefSeq" id="WP_168965776.1">
    <property type="nucleotide sequence ID" value="NZ_JABAFR010000018.1"/>
</dbReference>
<protein>
    <submittedName>
        <fullName evidence="2">Transposase</fullName>
    </submittedName>
</protein>
<dbReference type="Pfam" id="PF01609">
    <property type="entry name" value="DDE_Tnp_1"/>
    <property type="match status" value="1"/>
</dbReference>
<dbReference type="PANTHER" id="PTHR33258:SF1">
    <property type="entry name" value="TRANSPOSASE INSL FOR INSERTION SEQUENCE ELEMENT IS186A-RELATED"/>
    <property type="match status" value="1"/>
</dbReference>
<comment type="caution">
    <text evidence="2">The sequence shown here is derived from an EMBL/GenBank/DDBJ whole genome shotgun (WGS) entry which is preliminary data.</text>
</comment>
<organism evidence="2 3">
    <name type="scientific">Faecalicoccus pleomorphus</name>
    <dbReference type="NCBI Taxonomy" id="1323"/>
    <lineage>
        <taxon>Bacteria</taxon>
        <taxon>Bacillati</taxon>
        <taxon>Bacillota</taxon>
        <taxon>Erysipelotrichia</taxon>
        <taxon>Erysipelotrichales</taxon>
        <taxon>Erysipelotrichaceae</taxon>
        <taxon>Faecalicoccus</taxon>
    </lineage>
</organism>
<feature type="domain" description="Transposase IS4-like" evidence="1">
    <location>
        <begin position="25"/>
        <end position="241"/>
    </location>
</feature>
<dbReference type="AlphaFoldDB" id="A0A7X9RIW2"/>
<dbReference type="GO" id="GO:0004803">
    <property type="term" value="F:transposase activity"/>
    <property type="evidence" value="ECO:0007669"/>
    <property type="project" value="InterPro"/>
</dbReference>
<evidence type="ECO:0000259" key="1">
    <source>
        <dbReference type="Pfam" id="PF01609"/>
    </source>
</evidence>
<accession>A0A7X9RIW2</accession>
<dbReference type="Gene3D" id="3.90.350.10">
    <property type="entry name" value="Transposase Inhibitor Protein From Tn5, Chain A, domain 1"/>
    <property type="match status" value="1"/>
</dbReference>
<reference evidence="2 3" key="1">
    <citation type="submission" date="2020-04" db="EMBL/GenBank/DDBJ databases">
        <authorList>
            <person name="Hitch T.C.A."/>
            <person name="Wylensek D."/>
            <person name="Clavel T."/>
        </authorList>
    </citation>
    <scope>NUCLEOTIDE SEQUENCE [LARGE SCALE GENOMIC DNA]</scope>
    <source>
        <strain evidence="2 3">BSM-383-APC-22F</strain>
    </source>
</reference>
<dbReference type="EMBL" id="JABAFR010000018">
    <property type="protein sequence ID" value="NME44812.1"/>
    <property type="molecule type" value="Genomic_DNA"/>
</dbReference>
<dbReference type="PANTHER" id="PTHR33258">
    <property type="entry name" value="TRANSPOSASE INSL FOR INSERTION SEQUENCE ELEMENT IS186A-RELATED"/>
    <property type="match status" value="1"/>
</dbReference>
<dbReference type="SUPFAM" id="SSF53098">
    <property type="entry name" value="Ribonuclease H-like"/>
    <property type="match status" value="1"/>
</dbReference>
<dbReference type="GO" id="GO:0006313">
    <property type="term" value="P:DNA transposition"/>
    <property type="evidence" value="ECO:0007669"/>
    <property type="project" value="InterPro"/>
</dbReference>
<gene>
    <name evidence="2" type="ORF">HF861_07940</name>
</gene>
<evidence type="ECO:0000313" key="2">
    <source>
        <dbReference type="EMBL" id="NME44812.1"/>
    </source>
</evidence>